<evidence type="ECO:0000313" key="6">
    <source>
        <dbReference type="EMBL" id="TRX94324.1"/>
    </source>
</evidence>
<dbReference type="EMBL" id="VFLP01000023">
    <property type="protein sequence ID" value="TRX94324.1"/>
    <property type="molecule type" value="Genomic_DNA"/>
</dbReference>
<reference evidence="7" key="1">
    <citation type="submission" date="2019-06" db="EMBL/GenBank/DDBJ databases">
        <title>Draft genome sequence of the griseofulvin-producing fungus Xylaria cubensis strain G536.</title>
        <authorList>
            <person name="Mead M.E."/>
            <person name="Raja H.A."/>
            <person name="Steenwyk J.L."/>
            <person name="Knowles S.L."/>
            <person name="Oberlies N.H."/>
            <person name="Rokas A."/>
        </authorList>
    </citation>
    <scope>NUCLEOTIDE SEQUENCE [LARGE SCALE GENOMIC DNA]</scope>
    <source>
        <strain evidence="7">G536</strain>
    </source>
</reference>
<comment type="caution">
    <text evidence="6">The sequence shown here is derived from an EMBL/GenBank/DDBJ whole genome shotgun (WGS) entry which is preliminary data.</text>
</comment>
<dbReference type="Pfam" id="PF00347">
    <property type="entry name" value="Ribosomal_L6"/>
    <property type="match status" value="1"/>
</dbReference>
<evidence type="ECO:0000256" key="1">
    <source>
        <dbReference type="ARBA" id="ARBA00009356"/>
    </source>
</evidence>
<keyword evidence="7" id="KW-1185">Reference proteome</keyword>
<dbReference type="SUPFAM" id="SSF56053">
    <property type="entry name" value="Ribosomal protein L6"/>
    <property type="match status" value="2"/>
</dbReference>
<evidence type="ECO:0000256" key="3">
    <source>
        <dbReference type="ARBA" id="ARBA00023274"/>
    </source>
</evidence>
<sequence length="287" mass="32303">MQGMKGAQLAVKCTYVSGRRTWCYYYIRRPIDVVLRTIKMLAPNRSKVLEKAVSGAAITLPGFLVPAFQVSPRRQFSNTASRSSKLGRTPISIPPGVEITIGEPRAKKDPTTYLRIAKRTVTVSGPLGKLDLEIPPFLNIHHDLATSKALLSIEDQSLKQQKEMWGTTWAYLNRYIMGVSEGHTAILRLVGVGYRATVEERPKKAQYLGQKFVCLKLGFTHPVEEPVPFGVKASTPQPTRILLEGIDREQVMSFAAQIRKWRRPEPYKGKGIFVNEETIKLKQKKIK</sequence>
<evidence type="ECO:0000256" key="4">
    <source>
        <dbReference type="RuleBase" id="RU003869"/>
    </source>
</evidence>
<comment type="similarity">
    <text evidence="1 4">Belongs to the universal ribosomal protein uL6 family.</text>
</comment>
<accession>A0A553I2A1</accession>
<dbReference type="AlphaFoldDB" id="A0A553I2A1"/>
<dbReference type="InterPro" id="IPR019906">
    <property type="entry name" value="Ribosomal_uL6_bac-type"/>
</dbReference>
<dbReference type="GO" id="GO:0006412">
    <property type="term" value="P:translation"/>
    <property type="evidence" value="ECO:0007669"/>
    <property type="project" value="InterPro"/>
</dbReference>
<dbReference type="OrthoDB" id="540873at2759"/>
<dbReference type="Gene3D" id="3.90.930.12">
    <property type="entry name" value="Ribosomal protein L6, alpha-beta domain"/>
    <property type="match status" value="2"/>
</dbReference>
<dbReference type="PANTHER" id="PTHR11655">
    <property type="entry name" value="60S/50S RIBOSOMAL PROTEIN L6/L9"/>
    <property type="match status" value="1"/>
</dbReference>
<dbReference type="InterPro" id="IPR000702">
    <property type="entry name" value="Ribosomal_uL6-like"/>
</dbReference>
<gene>
    <name evidence="6" type="ORF">FHL15_004791</name>
</gene>
<feature type="domain" description="Large ribosomal subunit protein uL6 alpha-beta" evidence="5">
    <location>
        <begin position="190"/>
        <end position="272"/>
    </location>
</feature>
<proteinExistence type="inferred from homology"/>
<dbReference type="InterPro" id="IPR036789">
    <property type="entry name" value="Ribosomal_uL6-like_a/b-dom_sf"/>
</dbReference>
<organism evidence="6 7">
    <name type="scientific">Xylaria flabelliformis</name>
    <dbReference type="NCBI Taxonomy" id="2512241"/>
    <lineage>
        <taxon>Eukaryota</taxon>
        <taxon>Fungi</taxon>
        <taxon>Dikarya</taxon>
        <taxon>Ascomycota</taxon>
        <taxon>Pezizomycotina</taxon>
        <taxon>Sordariomycetes</taxon>
        <taxon>Xylariomycetidae</taxon>
        <taxon>Xylariales</taxon>
        <taxon>Xylariaceae</taxon>
        <taxon>Xylaria</taxon>
    </lineage>
</organism>
<evidence type="ECO:0000313" key="7">
    <source>
        <dbReference type="Proteomes" id="UP000319160"/>
    </source>
</evidence>
<dbReference type="GO" id="GO:0003735">
    <property type="term" value="F:structural constituent of ribosome"/>
    <property type="evidence" value="ECO:0007669"/>
    <property type="project" value="InterPro"/>
</dbReference>
<dbReference type="GO" id="GO:0005762">
    <property type="term" value="C:mitochondrial large ribosomal subunit"/>
    <property type="evidence" value="ECO:0007669"/>
    <property type="project" value="TreeGrafter"/>
</dbReference>
<dbReference type="PRINTS" id="PR00059">
    <property type="entry name" value="RIBOSOMALL6"/>
</dbReference>
<evidence type="ECO:0000259" key="5">
    <source>
        <dbReference type="Pfam" id="PF00347"/>
    </source>
</evidence>
<keyword evidence="2 4" id="KW-0689">Ribosomal protein</keyword>
<dbReference type="PROSITE" id="PS00525">
    <property type="entry name" value="RIBOSOMAL_L6_1"/>
    <property type="match status" value="1"/>
</dbReference>
<keyword evidence="3 4" id="KW-0687">Ribonucleoprotein</keyword>
<evidence type="ECO:0000256" key="2">
    <source>
        <dbReference type="ARBA" id="ARBA00022980"/>
    </source>
</evidence>
<dbReference type="Proteomes" id="UP000319160">
    <property type="component" value="Unassembled WGS sequence"/>
</dbReference>
<dbReference type="InterPro" id="IPR002358">
    <property type="entry name" value="Ribosomal_uL6_CS"/>
</dbReference>
<dbReference type="InterPro" id="IPR020040">
    <property type="entry name" value="Ribosomal_uL6_a/b-dom"/>
</dbReference>
<protein>
    <recommendedName>
        <fullName evidence="5">Large ribosomal subunit protein uL6 alpha-beta domain-containing protein</fullName>
    </recommendedName>
</protein>
<dbReference type="STRING" id="2512241.A0A553I2A1"/>
<name>A0A553I2A1_9PEZI</name>
<dbReference type="GO" id="GO:0019843">
    <property type="term" value="F:rRNA binding"/>
    <property type="evidence" value="ECO:0007669"/>
    <property type="project" value="InterPro"/>
</dbReference>
<dbReference type="PANTHER" id="PTHR11655:SF14">
    <property type="entry name" value="LARGE RIBOSOMAL SUBUNIT PROTEIN UL6M"/>
    <property type="match status" value="1"/>
</dbReference>